<comment type="similarity">
    <text evidence="1 7">Belongs to the uracil-DNA glycosylase (UDG) superfamily. UNG family.</text>
</comment>
<evidence type="ECO:0000313" key="12">
    <source>
        <dbReference type="Proteomes" id="UP000044602"/>
    </source>
</evidence>
<keyword evidence="2 7" id="KW-0227">DNA damage</keyword>
<dbReference type="InterPro" id="IPR018085">
    <property type="entry name" value="Ura-DNA_Glyclase_AS"/>
</dbReference>
<dbReference type="Proteomes" id="UP000044602">
    <property type="component" value="Unassembled WGS sequence"/>
</dbReference>
<keyword evidence="5 7" id="KW-0234">DNA repair</keyword>
<feature type="region of interest" description="Disordered" evidence="9">
    <location>
        <begin position="376"/>
        <end position="448"/>
    </location>
</feature>
<feature type="compositionally biased region" description="Acidic residues" evidence="9">
    <location>
        <begin position="392"/>
        <end position="406"/>
    </location>
</feature>
<gene>
    <name evidence="7" type="primary">UNG1</name>
    <name evidence="11" type="ORF">BN1708_010449</name>
</gene>
<dbReference type="InterPro" id="IPR002043">
    <property type="entry name" value="UDG_fam1"/>
</dbReference>
<keyword evidence="3 7" id="KW-0378">Hydrolase</keyword>
<feature type="active site" description="Proton acceptor" evidence="7 8">
    <location>
        <position position="195"/>
    </location>
</feature>
<feature type="domain" description="Uracil-DNA glycosylase-like" evidence="10">
    <location>
        <begin position="180"/>
        <end position="344"/>
    </location>
</feature>
<evidence type="ECO:0000256" key="6">
    <source>
        <dbReference type="ARBA" id="ARBA00023242"/>
    </source>
</evidence>
<feature type="compositionally biased region" description="Low complexity" evidence="9">
    <location>
        <begin position="407"/>
        <end position="421"/>
    </location>
</feature>
<dbReference type="EC" id="3.2.2.27" evidence="7"/>
<dbReference type="GO" id="GO:0004844">
    <property type="term" value="F:uracil DNA N-glycosylase activity"/>
    <property type="evidence" value="ECO:0007669"/>
    <property type="project" value="UniProtKB-UniRule"/>
</dbReference>
<dbReference type="InterPro" id="IPR005122">
    <property type="entry name" value="Uracil-DNA_glycosylase-like"/>
</dbReference>
<dbReference type="Gene3D" id="3.40.470.10">
    <property type="entry name" value="Uracil-DNA glycosylase-like domain"/>
    <property type="match status" value="1"/>
</dbReference>
<accession>A0A0G4KRC8</accession>
<dbReference type="Pfam" id="PF03167">
    <property type="entry name" value="UDG"/>
    <property type="match status" value="1"/>
</dbReference>
<dbReference type="SUPFAM" id="SSF52141">
    <property type="entry name" value="Uracil-DNA glycosylase-like"/>
    <property type="match status" value="1"/>
</dbReference>
<dbReference type="HAMAP" id="MF_00148">
    <property type="entry name" value="UDG"/>
    <property type="match status" value="1"/>
</dbReference>
<dbReference type="FunFam" id="3.40.470.10:FF:000007">
    <property type="entry name" value="Uracil-DNA glycosylase"/>
    <property type="match status" value="1"/>
</dbReference>
<dbReference type="PROSITE" id="PS00130">
    <property type="entry name" value="U_DNA_GLYCOSYLASE"/>
    <property type="match status" value="1"/>
</dbReference>
<comment type="subcellular location">
    <subcellularLocation>
        <location evidence="7">Mitochondrion</location>
    </subcellularLocation>
    <subcellularLocation>
        <location evidence="7">Nucleus</location>
    </subcellularLocation>
</comment>
<dbReference type="SMART" id="SM00987">
    <property type="entry name" value="UreE_C"/>
    <property type="match status" value="1"/>
</dbReference>
<dbReference type="PANTHER" id="PTHR11264">
    <property type="entry name" value="URACIL-DNA GLYCOSYLASE"/>
    <property type="match status" value="1"/>
</dbReference>
<dbReference type="EMBL" id="CVQH01003669">
    <property type="protein sequence ID" value="CRK12353.1"/>
    <property type="molecule type" value="Genomic_DNA"/>
</dbReference>
<dbReference type="STRING" id="100787.A0A0G4KRC8"/>
<reference evidence="11 12" key="1">
    <citation type="submission" date="2015-05" db="EMBL/GenBank/DDBJ databases">
        <authorList>
            <person name="Wang D.B."/>
            <person name="Wang M."/>
        </authorList>
    </citation>
    <scope>NUCLEOTIDE SEQUENCE [LARGE SCALE GENOMIC DNA]</scope>
    <source>
        <strain evidence="11">VL1</strain>
    </source>
</reference>
<comment type="function">
    <text evidence="7">Excises uracil residues from the DNA which can arise as a result of misincorporation of dUMP residues by DNA polymerase or due to deamination of cytosine.</text>
</comment>
<dbReference type="GO" id="GO:0097510">
    <property type="term" value="P:base-excision repair, AP site formation via deaminated base removal"/>
    <property type="evidence" value="ECO:0007669"/>
    <property type="project" value="TreeGrafter"/>
</dbReference>
<dbReference type="InterPro" id="IPR036895">
    <property type="entry name" value="Uracil-DNA_glycosylase-like_sf"/>
</dbReference>
<name>A0A0G4KRC8_VERLO</name>
<evidence type="ECO:0000256" key="1">
    <source>
        <dbReference type="ARBA" id="ARBA00008184"/>
    </source>
</evidence>
<keyword evidence="6 7" id="KW-0539">Nucleus</keyword>
<evidence type="ECO:0000256" key="4">
    <source>
        <dbReference type="ARBA" id="ARBA00023128"/>
    </source>
</evidence>
<evidence type="ECO:0000256" key="3">
    <source>
        <dbReference type="ARBA" id="ARBA00022801"/>
    </source>
</evidence>
<sequence length="448" mass="49502">MLAVFKIERLRPRTSSSFLLHLRPHARPQRRVRIPLLRPRRSSNPHNILSQVRFLTMTSTLKRKAGDTPAASDAKKPKQNGSITSFFGAPKPVSGAAKAAAAPEAPAAKFDKAKWVAGLTPEQKNLLKLEIETLHESWLGLLKDEVTSKEFLDLKRFLNRETEMGRKWFPPKEDVYSWSRHCPFNQVKVVILGQDPYHNVNQAHGLAFSVRAPTPAPPSLKNMYIALKRDYPTFTPPPNKAGLLTPWADRGVLLLNTCLTVRAHEANSHSNRGWERFTQRVIDLVAARRTRGVVFLAWGTPAGKRVLKVDQKRHLVLKSVHPSPLSASRGFFDCGHFKKSNEWLVQRYGDEAEIDWDLGGGGSTLSAAAKKAVAVKPAETPVMEEAKTKATEEDDGEEADEAEEEAMAQALAEAEAKAQTQLKNEAKAGEAAEADGTNGDAAVVEPKE</sequence>
<organism evidence="11 12">
    <name type="scientific">Verticillium longisporum</name>
    <name type="common">Verticillium dahliae var. longisporum</name>
    <dbReference type="NCBI Taxonomy" id="100787"/>
    <lineage>
        <taxon>Eukaryota</taxon>
        <taxon>Fungi</taxon>
        <taxon>Dikarya</taxon>
        <taxon>Ascomycota</taxon>
        <taxon>Pezizomycotina</taxon>
        <taxon>Sordariomycetes</taxon>
        <taxon>Hypocreomycetidae</taxon>
        <taxon>Glomerellales</taxon>
        <taxon>Plectosphaerellaceae</taxon>
        <taxon>Verticillium</taxon>
    </lineage>
</organism>
<evidence type="ECO:0000256" key="9">
    <source>
        <dbReference type="SAM" id="MobiDB-lite"/>
    </source>
</evidence>
<evidence type="ECO:0000256" key="5">
    <source>
        <dbReference type="ARBA" id="ARBA00023204"/>
    </source>
</evidence>
<dbReference type="NCBIfam" id="TIGR00628">
    <property type="entry name" value="ung"/>
    <property type="match status" value="1"/>
</dbReference>
<evidence type="ECO:0000259" key="10">
    <source>
        <dbReference type="SMART" id="SM00986"/>
    </source>
</evidence>
<protein>
    <recommendedName>
        <fullName evidence="7">Uracil-DNA glycosylase</fullName>
        <shortName evidence="7">UDG</shortName>
        <ecNumber evidence="7">3.2.2.27</ecNumber>
    </recommendedName>
</protein>
<evidence type="ECO:0000256" key="2">
    <source>
        <dbReference type="ARBA" id="ARBA00022763"/>
    </source>
</evidence>
<dbReference type="NCBIfam" id="NF003592">
    <property type="entry name" value="PRK05254.1-5"/>
    <property type="match status" value="1"/>
</dbReference>
<evidence type="ECO:0000256" key="7">
    <source>
        <dbReference type="HAMAP-Rule" id="MF_03166"/>
    </source>
</evidence>
<dbReference type="AlphaFoldDB" id="A0A0G4KRC8"/>
<dbReference type="CDD" id="cd10027">
    <property type="entry name" value="UDG-F1-like"/>
    <property type="match status" value="1"/>
</dbReference>
<dbReference type="GO" id="GO:0005739">
    <property type="term" value="C:mitochondrion"/>
    <property type="evidence" value="ECO:0007669"/>
    <property type="project" value="UniProtKB-SubCell"/>
</dbReference>
<dbReference type="GO" id="GO:0005634">
    <property type="term" value="C:nucleus"/>
    <property type="evidence" value="ECO:0007669"/>
    <property type="project" value="UniProtKB-SubCell"/>
</dbReference>
<keyword evidence="12" id="KW-1185">Reference proteome</keyword>
<comment type="catalytic activity">
    <reaction evidence="7">
        <text>Hydrolyzes single-stranded DNA or mismatched double-stranded DNA and polynucleotides, releasing free uracil.</text>
        <dbReference type="EC" id="3.2.2.27"/>
    </reaction>
</comment>
<dbReference type="NCBIfam" id="NF003588">
    <property type="entry name" value="PRK05254.1-1"/>
    <property type="match status" value="1"/>
</dbReference>
<feature type="region of interest" description="Disordered" evidence="9">
    <location>
        <begin position="63"/>
        <end position="87"/>
    </location>
</feature>
<dbReference type="SMART" id="SM00986">
    <property type="entry name" value="UDG"/>
    <property type="match status" value="1"/>
</dbReference>
<proteinExistence type="inferred from homology"/>
<dbReference type="NCBIfam" id="NF003589">
    <property type="entry name" value="PRK05254.1-2"/>
    <property type="match status" value="1"/>
</dbReference>
<evidence type="ECO:0000256" key="8">
    <source>
        <dbReference type="PROSITE-ProRule" id="PRU10072"/>
    </source>
</evidence>
<keyword evidence="4 7" id="KW-0496">Mitochondrion</keyword>
<dbReference type="PANTHER" id="PTHR11264:SF0">
    <property type="entry name" value="URACIL-DNA GLYCOSYLASE"/>
    <property type="match status" value="1"/>
</dbReference>
<evidence type="ECO:0000313" key="11">
    <source>
        <dbReference type="EMBL" id="CRK12353.1"/>
    </source>
</evidence>